<reference evidence="1 3" key="1">
    <citation type="submission" date="2016-09" db="EMBL/GenBank/DDBJ databases">
        <title>genome sequences of unsequenced Mycobacteria.</title>
        <authorList>
            <person name="Greninger A.L."/>
            <person name="Jerome K.R."/>
            <person name="Mcnair B."/>
            <person name="Wallis C."/>
            <person name="Fang F."/>
        </authorList>
    </citation>
    <scope>NUCLEOTIDE SEQUENCE [LARGE SCALE GENOMIC DNA]</scope>
    <source>
        <strain evidence="1 3">BM1</strain>
    </source>
</reference>
<dbReference type="STRING" id="1801.BRW64_03175"/>
<dbReference type="Proteomes" id="UP000220340">
    <property type="component" value="Unassembled WGS sequence"/>
</dbReference>
<dbReference type="Pfam" id="PF03013">
    <property type="entry name" value="Pyr_excise"/>
    <property type="match status" value="1"/>
</dbReference>
<dbReference type="Proteomes" id="UP000191039">
    <property type="component" value="Unassembled WGS sequence"/>
</dbReference>
<sequence>MRLWSLHPRALDSRGLVACWREALLAQKVLQGKTKGFRNHPQLDRFKAYPSSAAPTPLPAIGAYLWVVADEAQRRGYRFNRDLIVEPPAAVVALIDVPIGQIDYERWLLAAKCRERGSAPEGFGPADVDPTPHPLFQTVPGPVEPWERVLPEFG</sequence>
<organism evidence="1 3">
    <name type="scientific">Mycolicibacterium diernhoferi</name>
    <dbReference type="NCBI Taxonomy" id="1801"/>
    <lineage>
        <taxon>Bacteria</taxon>
        <taxon>Bacillati</taxon>
        <taxon>Actinomycetota</taxon>
        <taxon>Actinomycetes</taxon>
        <taxon>Mycobacteriales</taxon>
        <taxon>Mycobacteriaceae</taxon>
        <taxon>Mycolicibacterium</taxon>
    </lineage>
</organism>
<evidence type="ECO:0000313" key="2">
    <source>
        <dbReference type="EMBL" id="PEG54398.1"/>
    </source>
</evidence>
<reference evidence="2 4" key="2">
    <citation type="submission" date="2017-10" db="EMBL/GenBank/DDBJ databases">
        <title>The new phylogeny of genus Mycobacterium.</title>
        <authorList>
            <person name="Tortoli E."/>
            <person name="Trovato A."/>
            <person name="Cirillo D.M."/>
        </authorList>
    </citation>
    <scope>NUCLEOTIDE SEQUENCE [LARGE SCALE GENOMIC DNA]</scope>
    <source>
        <strain evidence="2 4">IP141170001</strain>
    </source>
</reference>
<evidence type="ECO:0000313" key="3">
    <source>
        <dbReference type="Proteomes" id="UP000191039"/>
    </source>
</evidence>
<dbReference type="InterPro" id="IPR004260">
    <property type="entry name" value="Pyr-dimer_DNA_glycosylase"/>
</dbReference>
<proteinExistence type="predicted"/>
<accession>A0A1Q4HMC5</accession>
<dbReference type="AlphaFoldDB" id="A0A1Q4HMC5"/>
<dbReference type="OrthoDB" id="3253436at2"/>
<comment type="caution">
    <text evidence="1">The sequence shown here is derived from an EMBL/GenBank/DDBJ whole genome shotgun (WGS) entry which is preliminary data.</text>
</comment>
<name>A0A1Q4HMC5_9MYCO</name>
<evidence type="ECO:0000313" key="1">
    <source>
        <dbReference type="EMBL" id="OPE47829.1"/>
    </source>
</evidence>
<keyword evidence="4" id="KW-1185">Reference proteome</keyword>
<dbReference type="RefSeq" id="WP_073854102.1">
    <property type="nucleotide sequence ID" value="NZ_CP080332.1"/>
</dbReference>
<evidence type="ECO:0000313" key="4">
    <source>
        <dbReference type="Proteomes" id="UP000220340"/>
    </source>
</evidence>
<dbReference type="EMBL" id="PDCR01000012">
    <property type="protein sequence ID" value="PEG54398.1"/>
    <property type="molecule type" value="Genomic_DNA"/>
</dbReference>
<dbReference type="EMBL" id="MIJD01000352">
    <property type="protein sequence ID" value="OPE47829.1"/>
    <property type="molecule type" value="Genomic_DNA"/>
</dbReference>
<protein>
    <submittedName>
        <fullName evidence="2">Pyrimidine dimer DNA glycosylase</fullName>
    </submittedName>
</protein>
<gene>
    <name evidence="1" type="ORF">BV510_24460</name>
    <name evidence="2" type="ORF">CRI78_10900</name>
</gene>